<dbReference type="InterPro" id="IPR027417">
    <property type="entry name" value="P-loop_NTPase"/>
</dbReference>
<dbReference type="PROSITE" id="PS00675">
    <property type="entry name" value="SIGMA54_INTERACT_1"/>
    <property type="match status" value="1"/>
</dbReference>
<dbReference type="SMART" id="SM00382">
    <property type="entry name" value="AAA"/>
    <property type="match status" value="1"/>
</dbReference>
<feature type="region of interest" description="Disordered" evidence="1">
    <location>
        <begin position="311"/>
        <end position="331"/>
    </location>
</feature>
<dbReference type="Gene3D" id="3.40.50.300">
    <property type="entry name" value="P-loop containing nucleotide triphosphate hydrolases"/>
    <property type="match status" value="1"/>
</dbReference>
<dbReference type="EMBL" id="AMXF01000266">
    <property type="protein sequence ID" value="ENO95173.1"/>
    <property type="molecule type" value="Genomic_DNA"/>
</dbReference>
<dbReference type="InterPro" id="IPR008868">
    <property type="entry name" value="TniB"/>
</dbReference>
<accession>N6ZLG5</accession>
<reference evidence="3 4" key="1">
    <citation type="submission" date="2012-09" db="EMBL/GenBank/DDBJ databases">
        <title>Draft Genome Sequences of 6 Strains from Genus Thauera.</title>
        <authorList>
            <person name="Liu B."/>
            <person name="Shapleigh J.P."/>
            <person name="Frostegard A.H."/>
        </authorList>
    </citation>
    <scope>NUCLEOTIDE SEQUENCE [LARGE SCALE GENOMIC DNA]</scope>
    <source>
        <strain evidence="3 4">B4P</strain>
    </source>
</reference>
<dbReference type="InterPro" id="IPR003593">
    <property type="entry name" value="AAA+_ATPase"/>
</dbReference>
<dbReference type="SUPFAM" id="SSF52540">
    <property type="entry name" value="P-loop containing nucleoside triphosphate hydrolases"/>
    <property type="match status" value="1"/>
</dbReference>
<dbReference type="OrthoDB" id="8581376at2"/>
<evidence type="ECO:0000256" key="1">
    <source>
        <dbReference type="SAM" id="MobiDB-lite"/>
    </source>
</evidence>
<protein>
    <submittedName>
        <fullName evidence="3">TniB family protein</fullName>
    </submittedName>
</protein>
<dbReference type="AlphaFoldDB" id="N6ZLG5"/>
<keyword evidence="4" id="KW-1185">Reference proteome</keyword>
<proteinExistence type="predicted"/>
<name>N6ZLG5_9RHOO</name>
<evidence type="ECO:0000313" key="4">
    <source>
        <dbReference type="Proteomes" id="UP000013047"/>
    </source>
</evidence>
<comment type="caution">
    <text evidence="3">The sequence shown here is derived from an EMBL/GenBank/DDBJ whole genome shotgun (WGS) entry which is preliminary data.</text>
</comment>
<organism evidence="3 4">
    <name type="scientific">Thauera phenylacetica B4P</name>
    <dbReference type="NCBI Taxonomy" id="1234382"/>
    <lineage>
        <taxon>Bacteria</taxon>
        <taxon>Pseudomonadati</taxon>
        <taxon>Pseudomonadota</taxon>
        <taxon>Betaproteobacteria</taxon>
        <taxon>Rhodocyclales</taxon>
        <taxon>Zoogloeaceae</taxon>
        <taxon>Thauera</taxon>
    </lineage>
</organism>
<dbReference type="InterPro" id="IPR025662">
    <property type="entry name" value="Sigma_54_int_dom_ATP-bd_1"/>
</dbReference>
<gene>
    <name evidence="3" type="ORF">C667_20374</name>
</gene>
<feature type="domain" description="AAA+ ATPase" evidence="2">
    <location>
        <begin position="49"/>
        <end position="208"/>
    </location>
</feature>
<dbReference type="RefSeq" id="WP_004379096.1">
    <property type="nucleotide sequence ID" value="NZ_AMXF01000266.1"/>
</dbReference>
<evidence type="ECO:0000259" key="2">
    <source>
        <dbReference type="SMART" id="SM00382"/>
    </source>
</evidence>
<dbReference type="Pfam" id="PF05621">
    <property type="entry name" value="TniB"/>
    <property type="match status" value="1"/>
</dbReference>
<evidence type="ECO:0000313" key="3">
    <source>
        <dbReference type="EMBL" id="ENO95173.1"/>
    </source>
</evidence>
<sequence>MESVLTNESEISLNQTIETLHNLRVAHTGWQEILDEFDDLITFAPYSNEGVGMMIIGESGVGKTTLLKAIKARFPEAQQQDDRTLVPCPLVSIPSRPTIKSVAQATLAALGDPLAGVGGQTTVELTSRIVCLAKGCESRALLFDEANHFVDGRRGDSLLQISDWFKELSDQCEIPFVLCGLPRSEAILECNVQLRRRFSTTLELSLFDQTTDKLSLTRFTKVIKAICSQIPMLSRSDLLDRGTASKLFVASDGRIGPLVKLLSAALKIAVRKVQAVIESSVLEQAFQRAIWRSGIGNLNPFNSEFKIRRLDKPSEPYSGTSRDPVKRSRKS</sequence>
<dbReference type="Proteomes" id="UP000013047">
    <property type="component" value="Unassembled WGS sequence"/>
</dbReference>